<gene>
    <name evidence="4" type="ORF">FQP90_14830</name>
</gene>
<feature type="domain" description="NIF system FeS cluster assembly NifU C-terminal" evidence="3">
    <location>
        <begin position="15"/>
        <end position="72"/>
    </location>
</feature>
<feature type="region of interest" description="Disordered" evidence="2">
    <location>
        <begin position="98"/>
        <end position="117"/>
    </location>
</feature>
<dbReference type="GO" id="GO:0016226">
    <property type="term" value="P:iron-sulfur cluster assembly"/>
    <property type="evidence" value="ECO:0007669"/>
    <property type="project" value="InterPro"/>
</dbReference>
<dbReference type="OrthoDB" id="9798220at2"/>
<comment type="function">
    <text evidence="1">May be involved in the formation or repair of [Fe-S] clusters present in iron-sulfur proteins.</text>
</comment>
<evidence type="ECO:0000256" key="2">
    <source>
        <dbReference type="SAM" id="MobiDB-lite"/>
    </source>
</evidence>
<dbReference type="GO" id="GO:0051536">
    <property type="term" value="F:iron-sulfur cluster binding"/>
    <property type="evidence" value="ECO:0007669"/>
    <property type="project" value="InterPro"/>
</dbReference>
<dbReference type="InterPro" id="IPR001075">
    <property type="entry name" value="NIF_FeS_clus_asmbl_NifU_C"/>
</dbReference>
<dbReference type="EMBL" id="VNFK01000011">
    <property type="protein sequence ID" value="TVU61284.1"/>
    <property type="molecule type" value="Genomic_DNA"/>
</dbReference>
<protein>
    <submittedName>
        <fullName evidence="4">NifU family protein</fullName>
    </submittedName>
</protein>
<accession>A0A558GWN3</accession>
<dbReference type="Gene3D" id="3.30.300.130">
    <property type="entry name" value="Fe-S cluster assembly (FSCA)"/>
    <property type="match status" value="1"/>
</dbReference>
<evidence type="ECO:0000313" key="4">
    <source>
        <dbReference type="EMBL" id="TVU61284.1"/>
    </source>
</evidence>
<evidence type="ECO:0000313" key="5">
    <source>
        <dbReference type="Proteomes" id="UP000316500"/>
    </source>
</evidence>
<organism evidence="4 5">
    <name type="scientific">Paenarthrobacter nitroguajacolicus</name>
    <name type="common">Arthrobacter nitroguajacolicus</name>
    <dbReference type="NCBI Taxonomy" id="211146"/>
    <lineage>
        <taxon>Bacteria</taxon>
        <taxon>Bacillati</taxon>
        <taxon>Actinomycetota</taxon>
        <taxon>Actinomycetes</taxon>
        <taxon>Micrococcales</taxon>
        <taxon>Micrococcaceae</taxon>
        <taxon>Paenarthrobacter</taxon>
    </lineage>
</organism>
<reference evidence="4 5" key="1">
    <citation type="submission" date="2019-07" db="EMBL/GenBank/DDBJ databases">
        <title>Diversity of Bacteria from Kongsfjorden, Arctic.</title>
        <authorList>
            <person name="Yu Y."/>
        </authorList>
    </citation>
    <scope>NUCLEOTIDE SEQUENCE [LARGE SCALE GENOMIC DNA]</scope>
    <source>
        <strain evidence="4 5">SM1928</strain>
    </source>
</reference>
<evidence type="ECO:0000256" key="1">
    <source>
        <dbReference type="ARBA" id="ARBA00049958"/>
    </source>
</evidence>
<comment type="caution">
    <text evidence="4">The sequence shown here is derived from an EMBL/GenBank/DDBJ whole genome shotgun (WGS) entry which is preliminary data.</text>
</comment>
<proteinExistence type="predicted"/>
<dbReference type="InterPro" id="IPR034904">
    <property type="entry name" value="FSCA_dom_sf"/>
</dbReference>
<dbReference type="Pfam" id="PF01106">
    <property type="entry name" value="NifU"/>
    <property type="match status" value="1"/>
</dbReference>
<dbReference type="AlphaFoldDB" id="A0A558GWN3"/>
<evidence type="ECO:0000259" key="3">
    <source>
        <dbReference type="Pfam" id="PF01106"/>
    </source>
</evidence>
<dbReference type="Proteomes" id="UP000316500">
    <property type="component" value="Unassembled WGS sequence"/>
</dbReference>
<sequence length="134" mass="14038">MTGAANPEPREEDLQEALSYIRPLLKGHSGDLTIAAVEDGVVTVDFHNACHSCPAISVTFAGLVRSRLMQVDGVKGVRSSQVHASQRALDRIAATLGSSAHYRPGQPAARPSLPLRPTQPAACQTAAVADAGRC</sequence>
<dbReference type="GO" id="GO:0005506">
    <property type="term" value="F:iron ion binding"/>
    <property type="evidence" value="ECO:0007669"/>
    <property type="project" value="InterPro"/>
</dbReference>
<name>A0A558GWN3_PAENT</name>
<dbReference type="RefSeq" id="WP_144651777.1">
    <property type="nucleotide sequence ID" value="NZ_VNFK01000011.1"/>
</dbReference>
<dbReference type="SUPFAM" id="SSF117916">
    <property type="entry name" value="Fe-S cluster assembly (FSCA) domain-like"/>
    <property type="match status" value="1"/>
</dbReference>